<accession>A0A268EGY8</accession>
<dbReference type="AlphaFoldDB" id="A0A268EGY8"/>
<dbReference type="GO" id="GO:0005737">
    <property type="term" value="C:cytoplasm"/>
    <property type="evidence" value="ECO:0007669"/>
    <property type="project" value="TreeGrafter"/>
</dbReference>
<protein>
    <recommendedName>
        <fullName evidence="3">Toprim domain-containing protein</fullName>
    </recommendedName>
</protein>
<dbReference type="SUPFAM" id="SSF56731">
    <property type="entry name" value="DNA primase core"/>
    <property type="match status" value="1"/>
</dbReference>
<dbReference type="Proteomes" id="UP000215596">
    <property type="component" value="Unassembled WGS sequence"/>
</dbReference>
<dbReference type="OrthoDB" id="2361902at2"/>
<reference evidence="1 2" key="1">
    <citation type="submission" date="2017-07" db="EMBL/GenBank/DDBJ databases">
        <title>Isolation and whole genome analysis of endospore-forming bacteria from heroin.</title>
        <authorList>
            <person name="Kalinowski J."/>
            <person name="Ahrens B."/>
            <person name="Al-Dilaimi A."/>
            <person name="Winkler A."/>
            <person name="Wibberg D."/>
            <person name="Schleenbecker U."/>
            <person name="Ruckert C."/>
            <person name="Wolfel R."/>
            <person name="Grass G."/>
        </authorList>
    </citation>
    <scope>NUCLEOTIDE SEQUENCE [LARGE SCALE GENOMIC DNA]</scope>
    <source>
        <strain evidence="1 2">7537-G1</strain>
    </source>
</reference>
<dbReference type="PANTHER" id="PTHR30313">
    <property type="entry name" value="DNA PRIMASE"/>
    <property type="match status" value="1"/>
</dbReference>
<dbReference type="CDD" id="cd01029">
    <property type="entry name" value="TOPRIM_primases"/>
    <property type="match status" value="1"/>
</dbReference>
<gene>
    <name evidence="1" type="ORF">CHH67_22455</name>
</gene>
<dbReference type="PANTHER" id="PTHR30313:SF2">
    <property type="entry name" value="DNA PRIMASE"/>
    <property type="match status" value="1"/>
</dbReference>
<evidence type="ECO:0000313" key="1">
    <source>
        <dbReference type="EMBL" id="PAD72405.1"/>
    </source>
</evidence>
<dbReference type="GO" id="GO:0006269">
    <property type="term" value="P:DNA replication, synthesis of primer"/>
    <property type="evidence" value="ECO:0007669"/>
    <property type="project" value="TreeGrafter"/>
</dbReference>
<evidence type="ECO:0008006" key="3">
    <source>
        <dbReference type="Google" id="ProtNLM"/>
    </source>
</evidence>
<dbReference type="Pfam" id="PF13155">
    <property type="entry name" value="Toprim_2"/>
    <property type="match status" value="1"/>
</dbReference>
<organism evidence="1 2">
    <name type="scientific">Paenibacillus campinasensis</name>
    <dbReference type="NCBI Taxonomy" id="66347"/>
    <lineage>
        <taxon>Bacteria</taxon>
        <taxon>Bacillati</taxon>
        <taxon>Bacillota</taxon>
        <taxon>Bacilli</taxon>
        <taxon>Bacillales</taxon>
        <taxon>Paenibacillaceae</taxon>
        <taxon>Paenibacillus</taxon>
    </lineage>
</organism>
<proteinExistence type="predicted"/>
<sequence>MVLLMRMWRDTSTVIRMTLNIDVRAELEQFEWERATWTHDRLIAVSPFRYDRTPSFYVYTADTADAKAGYWGDPGARDPEWQRGGIVKLLAFLRNETTAETLEYLRYKYSSPETSSDSLPQLKPLKLTQERRIYRPLDMRILDRYKWRHPYLGQRGISEPVQRLMRIGYDRERKAIVIPWFNANGSLGAIKYRRVDTKVFWYEKGGRPIREMLYGIDVVYARRLRRVALVEAEVDAMTLMSAGVPAIATGGATSWNAGKRDMIVRSPIEDVVIFRDNDEAGRAWRNRIASDLRGLVRLECALTPRYVKDVNDFAQSMGLSAVNSGYKNARYIDNISKRVI</sequence>
<dbReference type="InterPro" id="IPR034154">
    <property type="entry name" value="TOPRIM_DnaG/twinkle"/>
</dbReference>
<dbReference type="InterPro" id="IPR050219">
    <property type="entry name" value="DnaG_primase"/>
</dbReference>
<name>A0A268EGY8_9BACL</name>
<dbReference type="EMBL" id="NPBY01000079">
    <property type="protein sequence ID" value="PAD72405.1"/>
    <property type="molecule type" value="Genomic_DNA"/>
</dbReference>
<comment type="caution">
    <text evidence="1">The sequence shown here is derived from an EMBL/GenBank/DDBJ whole genome shotgun (WGS) entry which is preliminary data.</text>
</comment>
<dbReference type="Gene3D" id="3.40.1360.10">
    <property type="match status" value="1"/>
</dbReference>
<evidence type="ECO:0000313" key="2">
    <source>
        <dbReference type="Proteomes" id="UP000215596"/>
    </source>
</evidence>